<dbReference type="RefSeq" id="WP_202243609.1">
    <property type="nucleotide sequence ID" value="NZ_JAESIY010000003.1"/>
</dbReference>
<gene>
    <name evidence="8" type="ORF">JL102_07335</name>
</gene>
<keyword evidence="2" id="KW-1003">Cell membrane</keyword>
<sequence>MNKNTNALAILTLLFFMWGFITSMNDILIPYMKEVFELSNFQSLLVQSAFFLAYFIGSLAYFIASLSLGDPINKIGYKKTITFGLILSSIGCLLFVPASMAEAYGLFLLALFVLGLGLTVLQISCNPIVILLGKPETASGRLNLTQAFNSLGTTLAPVVGGFFIFKFFATDGVLTAENVKMPYLMLSGLFIVVALLFSLSKIPSFKNDDDTNHGFTILKFAQVRWGMLGIFCYVGAEVAVGSLMIGYLGYENVLGLDHLEASKYLAYYYWGGAMIGRFLGGININDEPIKKKILLSLGIIALITPLIVYLSGLHISEMWPYFIFIGINLILFLLIGKNDRLMLGVFALVNISFLVITILEVPGMMVWPILSIGLFNSIMWSNVFSLSTQGLGKYTSQGSSLLIMAILGGAIIPPLQGLVADHFTLGYSFLIPVICYFYLFLYSVRYNKIYTQID</sequence>
<feature type="transmembrane region" description="Helical" evidence="6">
    <location>
        <begin position="267"/>
        <end position="284"/>
    </location>
</feature>
<feature type="transmembrane region" description="Helical" evidence="6">
    <location>
        <begin position="106"/>
        <end position="132"/>
    </location>
</feature>
<protein>
    <submittedName>
        <fullName evidence="8">Sugar MFS transporter</fullName>
    </submittedName>
</protein>
<dbReference type="PANTHER" id="PTHR43702:SF3">
    <property type="entry name" value="PROTEIN TSGA"/>
    <property type="match status" value="1"/>
</dbReference>
<evidence type="ECO:0000256" key="2">
    <source>
        <dbReference type="ARBA" id="ARBA00022475"/>
    </source>
</evidence>
<evidence type="ECO:0000313" key="8">
    <source>
        <dbReference type="EMBL" id="MBL3655938.1"/>
    </source>
</evidence>
<dbReference type="InterPro" id="IPR020846">
    <property type="entry name" value="MFS_dom"/>
</dbReference>
<feature type="transmembrane region" description="Helical" evidence="6">
    <location>
        <begin position="144"/>
        <end position="169"/>
    </location>
</feature>
<feature type="transmembrane region" description="Helical" evidence="6">
    <location>
        <begin position="225"/>
        <end position="247"/>
    </location>
</feature>
<dbReference type="GO" id="GO:0022857">
    <property type="term" value="F:transmembrane transporter activity"/>
    <property type="evidence" value="ECO:0007669"/>
    <property type="project" value="InterPro"/>
</dbReference>
<feature type="domain" description="Major facilitator superfamily (MFS) profile" evidence="7">
    <location>
        <begin position="1"/>
        <end position="206"/>
    </location>
</feature>
<evidence type="ECO:0000256" key="1">
    <source>
        <dbReference type="ARBA" id="ARBA00004429"/>
    </source>
</evidence>
<organism evidence="8 9">
    <name type="scientific">Fulvivirga sediminis</name>
    <dbReference type="NCBI Taxonomy" id="2803949"/>
    <lineage>
        <taxon>Bacteria</taxon>
        <taxon>Pseudomonadati</taxon>
        <taxon>Bacteroidota</taxon>
        <taxon>Cytophagia</taxon>
        <taxon>Cytophagales</taxon>
        <taxon>Fulvivirgaceae</taxon>
        <taxon>Fulvivirga</taxon>
    </lineage>
</organism>
<keyword evidence="5 6" id="KW-0472">Membrane</keyword>
<dbReference type="PANTHER" id="PTHR43702">
    <property type="entry name" value="L-FUCOSE-PROTON SYMPORTER"/>
    <property type="match status" value="1"/>
</dbReference>
<dbReference type="AlphaFoldDB" id="A0A937F8I1"/>
<keyword evidence="4 6" id="KW-1133">Transmembrane helix</keyword>
<dbReference type="InterPro" id="IPR011701">
    <property type="entry name" value="MFS"/>
</dbReference>
<feature type="transmembrane region" description="Helical" evidence="6">
    <location>
        <begin position="318"/>
        <end position="334"/>
    </location>
</feature>
<feature type="transmembrane region" description="Helical" evidence="6">
    <location>
        <begin position="81"/>
        <end position="100"/>
    </location>
</feature>
<evidence type="ECO:0000259" key="7">
    <source>
        <dbReference type="PROSITE" id="PS50850"/>
    </source>
</evidence>
<name>A0A937F8I1_9BACT</name>
<dbReference type="Proteomes" id="UP000659388">
    <property type="component" value="Unassembled WGS sequence"/>
</dbReference>
<dbReference type="SUPFAM" id="SSF103473">
    <property type="entry name" value="MFS general substrate transporter"/>
    <property type="match status" value="2"/>
</dbReference>
<feature type="transmembrane region" description="Helical" evidence="6">
    <location>
        <begin position="365"/>
        <end position="386"/>
    </location>
</feature>
<reference evidence="8" key="1">
    <citation type="submission" date="2021-01" db="EMBL/GenBank/DDBJ databases">
        <title>Fulvivirga kasyanovii gen. nov., sp nov., a novel member of the phylum Bacteroidetes isolated from seawater in a mussel farm.</title>
        <authorList>
            <person name="Zhao L.-H."/>
            <person name="Wang Z.-J."/>
        </authorList>
    </citation>
    <scope>NUCLEOTIDE SEQUENCE</scope>
    <source>
        <strain evidence="8">2943</strain>
    </source>
</reference>
<feature type="transmembrane region" description="Helical" evidence="6">
    <location>
        <begin position="398"/>
        <end position="419"/>
    </location>
</feature>
<proteinExistence type="predicted"/>
<dbReference type="InterPro" id="IPR036259">
    <property type="entry name" value="MFS_trans_sf"/>
</dbReference>
<evidence type="ECO:0000256" key="5">
    <source>
        <dbReference type="ARBA" id="ARBA00023136"/>
    </source>
</evidence>
<comment type="caution">
    <text evidence="8">The sequence shown here is derived from an EMBL/GenBank/DDBJ whole genome shotgun (WGS) entry which is preliminary data.</text>
</comment>
<evidence type="ECO:0000313" key="9">
    <source>
        <dbReference type="Proteomes" id="UP000659388"/>
    </source>
</evidence>
<feature type="transmembrane region" description="Helical" evidence="6">
    <location>
        <begin position="341"/>
        <end position="359"/>
    </location>
</feature>
<dbReference type="EMBL" id="JAESIY010000003">
    <property type="protein sequence ID" value="MBL3655938.1"/>
    <property type="molecule type" value="Genomic_DNA"/>
</dbReference>
<evidence type="ECO:0000256" key="3">
    <source>
        <dbReference type="ARBA" id="ARBA00022692"/>
    </source>
</evidence>
<dbReference type="Pfam" id="PF07690">
    <property type="entry name" value="MFS_1"/>
    <property type="match status" value="1"/>
</dbReference>
<evidence type="ECO:0000256" key="4">
    <source>
        <dbReference type="ARBA" id="ARBA00022989"/>
    </source>
</evidence>
<keyword evidence="3 6" id="KW-0812">Transmembrane</keyword>
<evidence type="ECO:0000256" key="6">
    <source>
        <dbReference type="SAM" id="Phobius"/>
    </source>
</evidence>
<accession>A0A937F8I1</accession>
<feature type="transmembrane region" description="Helical" evidence="6">
    <location>
        <begin position="425"/>
        <end position="444"/>
    </location>
</feature>
<feature type="transmembrane region" description="Helical" evidence="6">
    <location>
        <begin position="7"/>
        <end position="29"/>
    </location>
</feature>
<dbReference type="GO" id="GO:0005886">
    <property type="term" value="C:plasma membrane"/>
    <property type="evidence" value="ECO:0007669"/>
    <property type="project" value="UniProtKB-SubCell"/>
</dbReference>
<dbReference type="CDD" id="cd17394">
    <property type="entry name" value="MFS_FucP_like"/>
    <property type="match status" value="1"/>
</dbReference>
<keyword evidence="9" id="KW-1185">Reference proteome</keyword>
<dbReference type="PROSITE" id="PS50850">
    <property type="entry name" value="MFS"/>
    <property type="match status" value="1"/>
</dbReference>
<comment type="subcellular location">
    <subcellularLocation>
        <location evidence="1">Cell inner membrane</location>
        <topology evidence="1">Multi-pass membrane protein</topology>
    </subcellularLocation>
</comment>
<feature type="transmembrane region" description="Helical" evidence="6">
    <location>
        <begin position="293"/>
        <end position="312"/>
    </location>
</feature>
<dbReference type="InterPro" id="IPR050375">
    <property type="entry name" value="MFS_TsgA-like"/>
</dbReference>
<feature type="transmembrane region" description="Helical" evidence="6">
    <location>
        <begin position="181"/>
        <end position="199"/>
    </location>
</feature>
<feature type="transmembrane region" description="Helical" evidence="6">
    <location>
        <begin position="49"/>
        <end position="69"/>
    </location>
</feature>
<dbReference type="Gene3D" id="1.20.1250.20">
    <property type="entry name" value="MFS general substrate transporter like domains"/>
    <property type="match status" value="2"/>
</dbReference>